<keyword evidence="1" id="KW-0378">Hydrolase</keyword>
<name>A0A069JCZ0_RHOSG</name>
<evidence type="ECO:0000313" key="5">
    <source>
        <dbReference type="Proteomes" id="UP000230886"/>
    </source>
</evidence>
<feature type="transmembrane region" description="Helical" evidence="3">
    <location>
        <begin position="31"/>
        <end position="52"/>
    </location>
</feature>
<proteinExistence type="predicted"/>
<dbReference type="InterPro" id="IPR042001">
    <property type="entry name" value="Sortase_F"/>
</dbReference>
<feature type="region of interest" description="Disordered" evidence="2">
    <location>
        <begin position="1"/>
        <end position="26"/>
    </location>
</feature>
<evidence type="ECO:0000256" key="3">
    <source>
        <dbReference type="SAM" id="Phobius"/>
    </source>
</evidence>
<dbReference type="EMBL" id="NOVD01000010">
    <property type="protein sequence ID" value="PCK26320.1"/>
    <property type="molecule type" value="Genomic_DNA"/>
</dbReference>
<keyword evidence="3" id="KW-0472">Membrane</keyword>
<reference evidence="4 5" key="1">
    <citation type="submission" date="2017-07" db="EMBL/GenBank/DDBJ databases">
        <title>Draft sequence of Rhodococcus enclensis 23b-28.</title>
        <authorList>
            <person name="Besaury L."/>
            <person name="Sancelme M."/>
            <person name="Amato P."/>
            <person name="Lallement A."/>
            <person name="Delort A.-M."/>
        </authorList>
    </citation>
    <scope>NUCLEOTIDE SEQUENCE [LARGE SCALE GENOMIC DNA]</scope>
    <source>
        <strain evidence="4 5">23b-28</strain>
    </source>
</reference>
<evidence type="ECO:0000256" key="1">
    <source>
        <dbReference type="ARBA" id="ARBA00022801"/>
    </source>
</evidence>
<dbReference type="AlphaFoldDB" id="A0A069JCZ0"/>
<dbReference type="CDD" id="cd05829">
    <property type="entry name" value="Sortase_F"/>
    <property type="match status" value="1"/>
</dbReference>
<protein>
    <submittedName>
        <fullName evidence="4">Class F sortase</fullName>
    </submittedName>
</protein>
<gene>
    <name evidence="4" type="ORF">CHR55_17060</name>
</gene>
<keyword evidence="3" id="KW-0812">Transmembrane</keyword>
<accession>A0A2A5J9Q8</accession>
<dbReference type="InterPro" id="IPR023365">
    <property type="entry name" value="Sortase_dom-sf"/>
</dbReference>
<dbReference type="InterPro" id="IPR005754">
    <property type="entry name" value="Sortase"/>
</dbReference>
<dbReference type="Gene3D" id="2.40.260.10">
    <property type="entry name" value="Sortase"/>
    <property type="match status" value="1"/>
</dbReference>
<dbReference type="SUPFAM" id="SSF63817">
    <property type="entry name" value="Sortase"/>
    <property type="match status" value="1"/>
</dbReference>
<dbReference type="Pfam" id="PF04203">
    <property type="entry name" value="Sortase"/>
    <property type="match status" value="1"/>
</dbReference>
<evidence type="ECO:0000313" key="4">
    <source>
        <dbReference type="EMBL" id="PCK26320.1"/>
    </source>
</evidence>
<sequence>MTMYESDPNPSNPYDDPNHDQPASPGKGRRVAFILALIAVLVAGASMAFVGLRSSDDDAAIPPSPGVVMSHSVNPATPTDALMTPNTLSLDPVGVQAPIVDATVPEGVLTPPENVKNVGIWLDGASLDSATGTTLIAGHVNLTGQGNGALFDLGTIEPGEVIRTSDATGKSTSWKVTAVTTRPKADGVEESVLAGPEGPRKLAVVTCGGELQFEDGVGNYADNVYLYADLMV</sequence>
<dbReference type="RefSeq" id="WP_042922789.1">
    <property type="nucleotide sequence ID" value="NZ_CP089606.1"/>
</dbReference>
<evidence type="ECO:0000256" key="2">
    <source>
        <dbReference type="SAM" id="MobiDB-lite"/>
    </source>
</evidence>
<dbReference type="Proteomes" id="UP000230886">
    <property type="component" value="Unassembled WGS sequence"/>
</dbReference>
<accession>A0A069JCZ0</accession>
<keyword evidence="3" id="KW-1133">Transmembrane helix</keyword>
<dbReference type="GO" id="GO:0016787">
    <property type="term" value="F:hydrolase activity"/>
    <property type="evidence" value="ECO:0007669"/>
    <property type="project" value="UniProtKB-KW"/>
</dbReference>
<organism evidence="4 5">
    <name type="scientific">Rhodococcus qingshengii</name>
    <dbReference type="NCBI Taxonomy" id="334542"/>
    <lineage>
        <taxon>Bacteria</taxon>
        <taxon>Bacillati</taxon>
        <taxon>Actinomycetota</taxon>
        <taxon>Actinomycetes</taxon>
        <taxon>Mycobacteriales</taxon>
        <taxon>Nocardiaceae</taxon>
        <taxon>Rhodococcus</taxon>
        <taxon>Rhodococcus erythropolis group</taxon>
    </lineage>
</organism>
<comment type="caution">
    <text evidence="4">The sequence shown here is derived from an EMBL/GenBank/DDBJ whole genome shotgun (WGS) entry which is preliminary data.</text>
</comment>